<keyword evidence="6 8" id="KW-0472">Membrane</keyword>
<feature type="transmembrane region" description="Helical" evidence="8">
    <location>
        <begin position="312"/>
        <end position="331"/>
    </location>
</feature>
<feature type="binding site" evidence="7">
    <location>
        <position position="235"/>
    </location>
    <ligand>
        <name>Mg(2+)</name>
        <dbReference type="ChEBI" id="CHEBI:18420"/>
    </ligand>
</feature>
<keyword evidence="7" id="KW-0460">Magnesium</keyword>
<evidence type="ECO:0000256" key="5">
    <source>
        <dbReference type="ARBA" id="ARBA00022989"/>
    </source>
</evidence>
<comment type="caution">
    <text evidence="9">The sequence shown here is derived from an EMBL/GenBank/DDBJ whole genome shotgun (WGS) entry which is preliminary data.</text>
</comment>
<name>A0ABD4EGX4_STALU</name>
<proteinExistence type="predicted"/>
<keyword evidence="3" id="KW-0808">Transferase</keyword>
<sequence length="379" mass="42195">MTDDIDVLTNKKYKALKIRNISIEGERMLTLLLIVITMLISLMITPIVIAISKKLNIVDKPNFRKVHTQPVSVLGGTVILFSFLIGIWISHPMEREIKPLIIGAFIMYVVGLIDDICDLKPLLKLLGQVIAASVIVFYGITIDFISFPMGPTIHFGFLSIPITIIWIVAITNAINLIDGLDGLASGVSIIALLTIAFIAILQGNIFITMICSVLIGSLLGFLFFNFHPAKIFLGDSGALMIGFIIGFVSLLGFKNITFISLFFPIIILAVPFIDTLFAMIRRVKKGQHIMQADKSHLHHKLLALGYSHRQTVLLIYSIAILFSLSSIILYLSQPLGVVLMFILILITIEMIVEFTGLIDDNYRPLLKLIAKKNHHHEHK</sequence>
<dbReference type="AlphaFoldDB" id="A0ABD4EGX4"/>
<feature type="transmembrane region" description="Helical" evidence="8">
    <location>
        <begin position="153"/>
        <end position="175"/>
    </location>
</feature>
<organism evidence="9 10">
    <name type="scientific">Staphylococcus lugdunensis</name>
    <dbReference type="NCBI Taxonomy" id="28035"/>
    <lineage>
        <taxon>Bacteria</taxon>
        <taxon>Bacillati</taxon>
        <taxon>Bacillota</taxon>
        <taxon>Bacilli</taxon>
        <taxon>Bacillales</taxon>
        <taxon>Staphylococcaceae</taxon>
        <taxon>Staphylococcus</taxon>
    </lineage>
</organism>
<dbReference type="InterPro" id="IPR018480">
    <property type="entry name" value="PNAcMuramoyl-5peptid_Trfase_CS"/>
</dbReference>
<dbReference type="EMBL" id="LRQI01000031">
    <property type="protein sequence ID" value="KXA39072.1"/>
    <property type="molecule type" value="Genomic_DNA"/>
</dbReference>
<feature type="transmembrane region" description="Helical" evidence="8">
    <location>
        <begin position="206"/>
        <end position="224"/>
    </location>
</feature>
<accession>A0ABD4EGX4</accession>
<gene>
    <name evidence="9" type="ORF">HMPREF3225_00924</name>
</gene>
<feature type="transmembrane region" description="Helical" evidence="8">
    <location>
        <begin position="125"/>
        <end position="147"/>
    </location>
</feature>
<reference evidence="9 10" key="1">
    <citation type="submission" date="2016-01" db="EMBL/GenBank/DDBJ databases">
        <authorList>
            <person name="Mitreva M."/>
            <person name="Pepin K.H."/>
            <person name="Mihindukulasuriya K.A."/>
            <person name="Fulton R."/>
            <person name="Fronick C."/>
            <person name="O'Laughlin M."/>
            <person name="Miner T."/>
            <person name="Herter B."/>
            <person name="Rosa B.A."/>
            <person name="Cordes M."/>
            <person name="Tomlinson C."/>
            <person name="Wollam A."/>
            <person name="Palsikar V.B."/>
            <person name="Mardis E.R."/>
            <person name="Wilson R.K."/>
        </authorList>
    </citation>
    <scope>NUCLEOTIDE SEQUENCE [LARGE SCALE GENOMIC DNA]</scope>
    <source>
        <strain evidence="9 10">MJR7738</strain>
    </source>
</reference>
<dbReference type="GO" id="GO:0005886">
    <property type="term" value="C:plasma membrane"/>
    <property type="evidence" value="ECO:0007669"/>
    <property type="project" value="UniProtKB-SubCell"/>
</dbReference>
<keyword evidence="2" id="KW-1003">Cell membrane</keyword>
<keyword evidence="4 8" id="KW-0812">Transmembrane</keyword>
<dbReference type="InterPro" id="IPR000715">
    <property type="entry name" value="Glycosyl_transferase_4"/>
</dbReference>
<feature type="transmembrane region" description="Helical" evidence="8">
    <location>
        <begin position="259"/>
        <end position="280"/>
    </location>
</feature>
<keyword evidence="5 8" id="KW-1133">Transmembrane helix</keyword>
<evidence type="ECO:0000313" key="9">
    <source>
        <dbReference type="EMBL" id="KXA39072.1"/>
    </source>
</evidence>
<evidence type="ECO:0000256" key="8">
    <source>
        <dbReference type="SAM" id="Phobius"/>
    </source>
</evidence>
<dbReference type="PROSITE" id="PS01348">
    <property type="entry name" value="MRAY_2"/>
    <property type="match status" value="1"/>
</dbReference>
<feature type="binding site" evidence="7">
    <location>
        <position position="175"/>
    </location>
    <ligand>
        <name>Mg(2+)</name>
        <dbReference type="ChEBI" id="CHEBI:18420"/>
    </ligand>
</feature>
<feature type="transmembrane region" description="Helical" evidence="8">
    <location>
        <begin position="337"/>
        <end position="358"/>
    </location>
</feature>
<dbReference type="Proteomes" id="UP000070063">
    <property type="component" value="Unassembled WGS sequence"/>
</dbReference>
<dbReference type="PANTHER" id="PTHR22926:SF3">
    <property type="entry name" value="UNDECAPRENYL-PHOSPHATE ALPHA-N-ACETYLGLUCOSAMINYL 1-PHOSPHATE TRANSFERASE"/>
    <property type="match status" value="1"/>
</dbReference>
<feature type="transmembrane region" description="Helical" evidence="8">
    <location>
        <begin position="182"/>
        <end position="200"/>
    </location>
</feature>
<feature type="transmembrane region" description="Helical" evidence="8">
    <location>
        <begin position="97"/>
        <end position="113"/>
    </location>
</feature>
<dbReference type="PANTHER" id="PTHR22926">
    <property type="entry name" value="PHOSPHO-N-ACETYLMURAMOYL-PENTAPEPTIDE-TRANSFERASE"/>
    <property type="match status" value="1"/>
</dbReference>
<comment type="subcellular location">
    <subcellularLocation>
        <location evidence="1">Cell membrane</location>
        <topology evidence="1">Multi-pass membrane protein</topology>
    </subcellularLocation>
</comment>
<dbReference type="CDD" id="cd06853">
    <property type="entry name" value="GT_WecA_like"/>
    <property type="match status" value="1"/>
</dbReference>
<evidence type="ECO:0000256" key="4">
    <source>
        <dbReference type="ARBA" id="ARBA00022692"/>
    </source>
</evidence>
<evidence type="ECO:0000256" key="6">
    <source>
        <dbReference type="ARBA" id="ARBA00023136"/>
    </source>
</evidence>
<feature type="transmembrane region" description="Helical" evidence="8">
    <location>
        <begin position="29"/>
        <end position="51"/>
    </location>
</feature>
<dbReference type="GO" id="GO:0016780">
    <property type="term" value="F:phosphotransferase activity, for other substituted phosphate groups"/>
    <property type="evidence" value="ECO:0007669"/>
    <property type="project" value="UniProtKB-ARBA"/>
</dbReference>
<protein>
    <submittedName>
        <fullName evidence="9">Glycosyltransferase, group 4 family</fullName>
    </submittedName>
</protein>
<evidence type="ECO:0000256" key="2">
    <source>
        <dbReference type="ARBA" id="ARBA00022475"/>
    </source>
</evidence>
<evidence type="ECO:0000256" key="1">
    <source>
        <dbReference type="ARBA" id="ARBA00004651"/>
    </source>
</evidence>
<keyword evidence="7" id="KW-0479">Metal-binding</keyword>
<feature type="transmembrane region" description="Helical" evidence="8">
    <location>
        <begin position="231"/>
        <end position="253"/>
    </location>
</feature>
<evidence type="ECO:0000256" key="3">
    <source>
        <dbReference type="ARBA" id="ARBA00022679"/>
    </source>
</evidence>
<dbReference type="Pfam" id="PF00953">
    <property type="entry name" value="Glycos_transf_4"/>
    <property type="match status" value="1"/>
</dbReference>
<comment type="cofactor">
    <cofactor evidence="7">
        <name>Mg(2+)</name>
        <dbReference type="ChEBI" id="CHEBI:18420"/>
    </cofactor>
</comment>
<evidence type="ECO:0000313" key="10">
    <source>
        <dbReference type="Proteomes" id="UP000070063"/>
    </source>
</evidence>
<feature type="transmembrane region" description="Helical" evidence="8">
    <location>
        <begin position="71"/>
        <end position="91"/>
    </location>
</feature>
<evidence type="ECO:0000256" key="7">
    <source>
        <dbReference type="PIRSR" id="PIRSR600715-1"/>
    </source>
</evidence>